<organism evidence="1 2">
    <name type="scientific">Aristaeella hokkaidonensis</name>
    <dbReference type="NCBI Taxonomy" id="3046382"/>
    <lineage>
        <taxon>Bacteria</taxon>
        <taxon>Bacillati</taxon>
        <taxon>Bacillota</taxon>
        <taxon>Clostridia</taxon>
        <taxon>Eubacteriales</taxon>
        <taxon>Aristaeellaceae</taxon>
        <taxon>Aristaeella</taxon>
    </lineage>
</organism>
<proteinExistence type="predicted"/>
<gene>
    <name evidence="1" type="ORF">JYE49_08120</name>
</gene>
<keyword evidence="1" id="KW-0436">Ligase</keyword>
<sequence>MMRNNSLLNGEYSRMQQTTRKECPVFIAFLAVACTVFAGLGDWKTLNDAYGALPKVIVLGTIVCAFLCFLVTADFAKIRKAIGYFPIFLLMIAVYTLVSLYIWITDLSQTASISRAGQKILFQTIVIIYCVFMCYLFEDRAINYMFFSMCATNAAIILLEMPKYGFVESISSVVTCLITFGEAEGFVRALEIHDITFLFGQFFIYYMMFAPKGSKPEKRIRRLGVILSVFFMLVGLKRSVLPAVLFVCVFVKLVRKARKPGKFIMATGISLFLFFYLYLYLTRNGILVAFLESLGVDMMGRDVLWKLPNDYYELSPLWKGLGFEGVTDLVNIWYSNGLINHPFPLHNDILKIFIELGALGFTLWAGINYILYPSYWMKQHDTETGLLYIAILAYMTVTYLTDNTAFYFWSCIGLKLIPMSYSYRIREKLKQVRWKAPTPDEAMNEIRLIEMGE</sequence>
<dbReference type="Proteomes" id="UP000682782">
    <property type="component" value="Chromosome"/>
</dbReference>
<protein>
    <submittedName>
        <fullName evidence="1">O-antigen ligase family protein</fullName>
    </submittedName>
</protein>
<accession>A0AC61N472</accession>
<evidence type="ECO:0000313" key="1">
    <source>
        <dbReference type="EMBL" id="QUC65854.1"/>
    </source>
</evidence>
<evidence type="ECO:0000313" key="2">
    <source>
        <dbReference type="Proteomes" id="UP000682782"/>
    </source>
</evidence>
<reference evidence="1" key="1">
    <citation type="submission" date="2021-01" db="EMBL/GenBank/DDBJ databases">
        <title>Complete genome sequence of Clostridiales bacterium R-7.</title>
        <authorList>
            <person name="Mahoney-Kurpe S.C."/>
            <person name="Palevich N."/>
            <person name="Koike S."/>
            <person name="Moon C.D."/>
            <person name="Attwood G.T."/>
        </authorList>
    </citation>
    <scope>NUCLEOTIDE SEQUENCE</scope>
    <source>
        <strain evidence="1">R-7</strain>
    </source>
</reference>
<dbReference type="EMBL" id="CP068393">
    <property type="protein sequence ID" value="QUC65854.1"/>
    <property type="molecule type" value="Genomic_DNA"/>
</dbReference>
<keyword evidence="2" id="KW-1185">Reference proteome</keyword>
<name>A0AC61N472_9FIRM</name>